<organism evidence="7 8">
    <name type="scientific">Burkholderia pseudomallei (strain 1710b)</name>
    <dbReference type="NCBI Taxonomy" id="320372"/>
    <lineage>
        <taxon>Bacteria</taxon>
        <taxon>Pseudomonadati</taxon>
        <taxon>Pseudomonadota</taxon>
        <taxon>Betaproteobacteria</taxon>
        <taxon>Burkholderiales</taxon>
        <taxon>Burkholderiaceae</taxon>
        <taxon>Burkholderia</taxon>
        <taxon>pseudomallei group</taxon>
    </lineage>
</organism>
<keyword evidence="3 7" id="KW-0456">Lyase</keyword>
<evidence type="ECO:0000256" key="2">
    <source>
        <dbReference type="ARBA" id="ARBA00023052"/>
    </source>
</evidence>
<dbReference type="PANTHER" id="PTHR42818">
    <property type="entry name" value="SULFOPYRUVATE DECARBOXYLASE SUBUNIT ALPHA"/>
    <property type="match status" value="1"/>
</dbReference>
<dbReference type="Pfam" id="PF02775">
    <property type="entry name" value="TPP_enzyme_C"/>
    <property type="match status" value="1"/>
</dbReference>
<evidence type="ECO:0000259" key="5">
    <source>
        <dbReference type="Pfam" id="PF02775"/>
    </source>
</evidence>
<dbReference type="InterPro" id="IPR017684">
    <property type="entry name" value="Phosphono-pyrv_decarboxylase"/>
</dbReference>
<feature type="domain" description="Thiamine pyrophosphate enzyme N-terminal TPP-binding" evidence="6">
    <location>
        <begin position="317"/>
        <end position="431"/>
    </location>
</feature>
<evidence type="ECO:0000313" key="7">
    <source>
        <dbReference type="EMBL" id="ABA51351.1"/>
    </source>
</evidence>
<dbReference type="AlphaFoldDB" id="Q3JGI0"/>
<dbReference type="InterPro" id="IPR011766">
    <property type="entry name" value="TPP_enzyme_TPP-bd"/>
</dbReference>
<feature type="region of interest" description="Disordered" evidence="4">
    <location>
        <begin position="132"/>
        <end position="246"/>
    </location>
</feature>
<accession>Q3JGI0</accession>
<evidence type="ECO:0000256" key="4">
    <source>
        <dbReference type="SAM" id="MobiDB-lite"/>
    </source>
</evidence>
<proteinExistence type="predicted"/>
<dbReference type="GO" id="GO:0030976">
    <property type="term" value="F:thiamine pyrophosphate binding"/>
    <property type="evidence" value="ECO:0007669"/>
    <property type="project" value="InterPro"/>
</dbReference>
<dbReference type="InterPro" id="IPR000399">
    <property type="entry name" value="TPP-bd_CS"/>
</dbReference>
<evidence type="ECO:0000256" key="1">
    <source>
        <dbReference type="ARBA" id="ARBA00022793"/>
    </source>
</evidence>
<feature type="compositionally biased region" description="Basic and acidic residues" evidence="4">
    <location>
        <begin position="213"/>
        <end position="229"/>
    </location>
</feature>
<dbReference type="CDD" id="cd03371">
    <property type="entry name" value="TPP_PpyrDC"/>
    <property type="match status" value="1"/>
</dbReference>
<dbReference type="InterPro" id="IPR029061">
    <property type="entry name" value="THDP-binding"/>
</dbReference>
<dbReference type="CDD" id="cd07035">
    <property type="entry name" value="TPP_PYR_POX_like"/>
    <property type="match status" value="1"/>
</dbReference>
<dbReference type="InterPro" id="IPR051818">
    <property type="entry name" value="TPP_dependent_decarboxylase"/>
</dbReference>
<feature type="compositionally biased region" description="Basic and acidic residues" evidence="4">
    <location>
        <begin position="163"/>
        <end position="193"/>
    </location>
</feature>
<protein>
    <submittedName>
        <fullName evidence="7">Thiamine pyrophosphate enzyme family protein</fullName>
        <ecNumber evidence="7">4.1.1.-</ecNumber>
    </submittedName>
</protein>
<dbReference type="EMBL" id="CP000125">
    <property type="protein sequence ID" value="ABA51351.1"/>
    <property type="molecule type" value="Genomic_DNA"/>
</dbReference>
<evidence type="ECO:0000259" key="6">
    <source>
        <dbReference type="Pfam" id="PF02776"/>
    </source>
</evidence>
<reference evidence="7 8" key="1">
    <citation type="submission" date="2005-09" db="EMBL/GenBank/DDBJ databases">
        <authorList>
            <person name="Woods D.E."/>
            <person name="Nierman W.C."/>
        </authorList>
    </citation>
    <scope>NUCLEOTIDE SEQUENCE [LARGE SCALE GENOMIC DNA]</scope>
    <source>
        <strain evidence="7 8">1710b</strain>
    </source>
</reference>
<name>Q3JGI0_BURP1</name>
<feature type="compositionally biased region" description="Basic and acidic residues" evidence="4">
    <location>
        <begin position="261"/>
        <end position="280"/>
    </location>
</feature>
<dbReference type="Proteomes" id="UP000002700">
    <property type="component" value="Chromosome II"/>
</dbReference>
<gene>
    <name evidence="7" type="primary">fom2</name>
    <name evidence="7" type="ordered locus">BURPS1710b_A2172</name>
</gene>
<dbReference type="GO" id="GO:0032923">
    <property type="term" value="P:organic phosphonate biosynthetic process"/>
    <property type="evidence" value="ECO:0007669"/>
    <property type="project" value="InterPro"/>
</dbReference>
<evidence type="ECO:0000313" key="8">
    <source>
        <dbReference type="Proteomes" id="UP000002700"/>
    </source>
</evidence>
<feature type="domain" description="Thiamine pyrophosphate enzyme TPP-binding" evidence="5">
    <location>
        <begin position="554"/>
        <end position="666"/>
    </location>
</feature>
<keyword evidence="2" id="KW-0786">Thiamine pyrophosphate</keyword>
<dbReference type="PROSITE" id="PS00187">
    <property type="entry name" value="TPP_ENZYMES"/>
    <property type="match status" value="1"/>
</dbReference>
<dbReference type="GO" id="GO:0000287">
    <property type="term" value="F:magnesium ion binding"/>
    <property type="evidence" value="ECO:0007669"/>
    <property type="project" value="InterPro"/>
</dbReference>
<keyword evidence="1" id="KW-0210">Decarboxylase</keyword>
<dbReference type="Pfam" id="PF02776">
    <property type="entry name" value="TPP_enzyme_N"/>
    <property type="match status" value="1"/>
</dbReference>
<feature type="compositionally biased region" description="Basic and acidic residues" evidence="4">
    <location>
        <begin position="134"/>
        <end position="156"/>
    </location>
</feature>
<dbReference type="Gene3D" id="3.40.50.970">
    <property type="match status" value="2"/>
</dbReference>
<dbReference type="HOGENOM" id="CLU_383430_0_0_4"/>
<dbReference type="KEGG" id="bpm:BURPS1710b_A2172"/>
<feature type="region of interest" description="Disordered" evidence="4">
    <location>
        <begin position="259"/>
        <end position="312"/>
    </location>
</feature>
<dbReference type="EnsemblBacteria" id="ABA51351">
    <property type="protein sequence ID" value="ABA51351"/>
    <property type="gene ID" value="BURPS1710b_A2172"/>
</dbReference>
<dbReference type="EC" id="4.1.1.-" evidence="7"/>
<feature type="compositionally biased region" description="Basic and acidic residues" evidence="4">
    <location>
        <begin position="294"/>
        <end position="312"/>
    </location>
</feature>
<dbReference type="SUPFAM" id="SSF52518">
    <property type="entry name" value="Thiamin diphosphate-binding fold (THDP-binding)"/>
    <property type="match status" value="2"/>
</dbReference>
<sequence>MLLSIGVNRANKRINKRADYQRTKTPIVQGKAGNRARAALHRKPQPDFRNDQRKGLCCARSVSIRVRRLLVEFTDRLDAARPAGHRNPGYREQARQCPAYFRRDDEAAHHRRRHGRQARAFRAERAVARAIRRLGGDHRGQNGVEEKFAARQRRDSAPGIDRGFLRKDSRRQGRADHRRFSDHRPRRELDSRQGHAGRARARGRVLRGRRRRRDDPQPQEGRGRSDRIRAAVPRMPPRRVSRVRADELQRDFVQRARAPLQRRDLRESPAARRVSGDARGRRGHSRARPHARDRRTLPARQRDPEAHSGNRVTMKTEDLIGILTDAGVDLAVGVPDSLLKSFCGRLNDPDCPLRHLVASSEGGAVGIAIGHHLATGGLAAVYMQNSGIGNAINPLVSLADRAVYGIPLVLIVGWRAEISVSGAQVHDEPQHVTQGRITLPLLDALSIRHLVLERAGGENDALAPSIAQLIASARQTSQPVALVVRKDAFDDASASQPGAAAPHAGRMTREQAIALIVEHADAGAAIVSTTGVASRELYELRDRLGHSHARDFLTVGGMGHASQIAVGIALARPAQKVICIDGDGALLMHMGGLAYCAGAPNLTHVVINNGVHDSVGGQPTLAAHLRLSHIAASCGYAFSRSVATPIELESALHHASRLDGSAFIEVTCRPGYRSDLGRPRTSPAENKRHFMAFLSRNGATHERDDHAQESGIQDAIQCARH</sequence>
<feature type="compositionally biased region" description="Basic residues" evidence="4">
    <location>
        <begin position="195"/>
        <end position="212"/>
    </location>
</feature>
<dbReference type="NCBIfam" id="TIGR03297">
    <property type="entry name" value="Ppyr-DeCO2ase"/>
    <property type="match status" value="1"/>
</dbReference>
<evidence type="ECO:0000256" key="3">
    <source>
        <dbReference type="ARBA" id="ARBA00023239"/>
    </source>
</evidence>
<dbReference type="InterPro" id="IPR012001">
    <property type="entry name" value="Thiamin_PyroP_enz_TPP-bd_dom"/>
</dbReference>
<dbReference type="GO" id="GO:0033980">
    <property type="term" value="F:phosphonopyruvate decarboxylase activity"/>
    <property type="evidence" value="ECO:0007669"/>
    <property type="project" value="InterPro"/>
</dbReference>
<feature type="compositionally biased region" description="Basic residues" evidence="4">
    <location>
        <begin position="281"/>
        <end position="293"/>
    </location>
</feature>
<dbReference type="PANTHER" id="PTHR42818:SF1">
    <property type="entry name" value="SULFOPYRUVATE DECARBOXYLASE"/>
    <property type="match status" value="1"/>
</dbReference>